<keyword evidence="9" id="KW-1185">Reference proteome</keyword>
<evidence type="ECO:0000256" key="5">
    <source>
        <dbReference type="ARBA" id="ARBA00023136"/>
    </source>
</evidence>
<keyword evidence="3 6" id="KW-0812">Transmembrane</keyword>
<feature type="transmembrane region" description="Helical" evidence="7">
    <location>
        <begin position="221"/>
        <end position="241"/>
    </location>
</feature>
<evidence type="ECO:0000313" key="8">
    <source>
        <dbReference type="EMBL" id="MTD16200.1"/>
    </source>
</evidence>
<reference evidence="8 9" key="1">
    <citation type="submission" date="2019-11" db="EMBL/GenBank/DDBJ databases">
        <authorList>
            <person name="Jiang L.-Q."/>
        </authorList>
    </citation>
    <scope>NUCLEOTIDE SEQUENCE [LARGE SCALE GENOMIC DNA]</scope>
    <source>
        <strain evidence="8 9">YIM 132087</strain>
    </source>
</reference>
<feature type="transmembrane region" description="Helical" evidence="7">
    <location>
        <begin position="56"/>
        <end position="82"/>
    </location>
</feature>
<keyword evidence="5 7" id="KW-0472">Membrane</keyword>
<evidence type="ECO:0000256" key="4">
    <source>
        <dbReference type="ARBA" id="ARBA00022989"/>
    </source>
</evidence>
<dbReference type="RefSeq" id="WP_322098189.1">
    <property type="nucleotide sequence ID" value="NZ_WLYK01000008.1"/>
</dbReference>
<comment type="subcellular location">
    <subcellularLocation>
        <location evidence="6">Cell membrane</location>
        <topology evidence="6">Multi-pass membrane protein</topology>
    </subcellularLocation>
    <subcellularLocation>
        <location evidence="1">Membrane</location>
        <topology evidence="1">Multi-pass membrane protein</topology>
    </subcellularLocation>
</comment>
<dbReference type="SUPFAM" id="SSF81345">
    <property type="entry name" value="ABC transporter involved in vitamin B12 uptake, BtuC"/>
    <property type="match status" value="1"/>
</dbReference>
<evidence type="ECO:0000256" key="3">
    <source>
        <dbReference type="ARBA" id="ARBA00022692"/>
    </source>
</evidence>
<evidence type="ECO:0000256" key="2">
    <source>
        <dbReference type="ARBA" id="ARBA00008034"/>
    </source>
</evidence>
<evidence type="ECO:0000256" key="1">
    <source>
        <dbReference type="ARBA" id="ARBA00004141"/>
    </source>
</evidence>
<evidence type="ECO:0000256" key="7">
    <source>
        <dbReference type="SAM" id="Phobius"/>
    </source>
</evidence>
<proteinExistence type="inferred from homology"/>
<dbReference type="GO" id="GO:0055085">
    <property type="term" value="P:transmembrane transport"/>
    <property type="evidence" value="ECO:0007669"/>
    <property type="project" value="InterPro"/>
</dbReference>
<protein>
    <submittedName>
        <fullName evidence="8">Iron chelate uptake ABC transporter family permease subunit</fullName>
    </submittedName>
</protein>
<gene>
    <name evidence="8" type="ORF">GIS00_19870</name>
</gene>
<organism evidence="8 9">
    <name type="scientific">Nakamurella alba</name>
    <dbReference type="NCBI Taxonomy" id="2665158"/>
    <lineage>
        <taxon>Bacteria</taxon>
        <taxon>Bacillati</taxon>
        <taxon>Actinomycetota</taxon>
        <taxon>Actinomycetes</taxon>
        <taxon>Nakamurellales</taxon>
        <taxon>Nakamurellaceae</taxon>
        <taxon>Nakamurella</taxon>
    </lineage>
</organism>
<comment type="similarity">
    <text evidence="2 6">Belongs to the ABC-3 integral membrane protein family.</text>
</comment>
<feature type="transmembrane region" description="Helical" evidence="7">
    <location>
        <begin position="247"/>
        <end position="265"/>
    </location>
</feature>
<comment type="caution">
    <text evidence="8">The sequence shown here is derived from an EMBL/GenBank/DDBJ whole genome shotgun (WGS) entry which is preliminary data.</text>
</comment>
<evidence type="ECO:0000256" key="6">
    <source>
        <dbReference type="RuleBase" id="RU003943"/>
    </source>
</evidence>
<name>A0A7K1FQ58_9ACTN</name>
<feature type="transmembrane region" description="Helical" evidence="7">
    <location>
        <begin position="94"/>
        <end position="115"/>
    </location>
</feature>
<dbReference type="Pfam" id="PF00950">
    <property type="entry name" value="ABC-3"/>
    <property type="match status" value="1"/>
</dbReference>
<accession>A0A7K1FQ58</accession>
<dbReference type="InterPro" id="IPR001626">
    <property type="entry name" value="ABC_TroCD"/>
</dbReference>
<keyword evidence="4 7" id="KW-1133">Transmembrane helix</keyword>
<feature type="transmembrane region" description="Helical" evidence="7">
    <location>
        <begin position="127"/>
        <end position="152"/>
    </location>
</feature>
<dbReference type="AlphaFoldDB" id="A0A7K1FQ58"/>
<dbReference type="InterPro" id="IPR037294">
    <property type="entry name" value="ABC_BtuC-like"/>
</dbReference>
<dbReference type="PANTHER" id="PTHR30477:SF13">
    <property type="entry name" value="IRON TRANSPORT SYSTEM MEMBRANE PROTEIN HI_0360-RELATED"/>
    <property type="match status" value="1"/>
</dbReference>
<dbReference type="EMBL" id="WLYK01000008">
    <property type="protein sequence ID" value="MTD16200.1"/>
    <property type="molecule type" value="Genomic_DNA"/>
</dbReference>
<dbReference type="GO" id="GO:0043190">
    <property type="term" value="C:ATP-binding cassette (ABC) transporter complex"/>
    <property type="evidence" value="ECO:0007669"/>
    <property type="project" value="InterPro"/>
</dbReference>
<dbReference type="PANTHER" id="PTHR30477">
    <property type="entry name" value="ABC-TRANSPORTER METAL-BINDING PROTEIN"/>
    <property type="match status" value="1"/>
</dbReference>
<dbReference type="Proteomes" id="UP000460221">
    <property type="component" value="Unassembled WGS sequence"/>
</dbReference>
<dbReference type="GO" id="GO:0010043">
    <property type="term" value="P:response to zinc ion"/>
    <property type="evidence" value="ECO:0007669"/>
    <property type="project" value="TreeGrafter"/>
</dbReference>
<evidence type="ECO:0000313" key="9">
    <source>
        <dbReference type="Proteomes" id="UP000460221"/>
    </source>
</evidence>
<sequence>MPFLLEPLGADFFLRALLGGVLAATICAVAGTWVVLRGNAFLGEAIGHGMLPGVAAAALVGASPVLGAAASATAMSAGISWLGRRGRLSDDTAIGVVFVGMLALGVVLVSGSRSFATDLTAILFGDILAIGTADIALLAVGLMVVAALAAVLRRPFVAATFDDRLASTLGLGTRTARFGMTALITIAVVASYRAVGTLLVVALLVAPPAAALLWARSVARIMLGAAVLGSLSVCCGLLLSWHAGTAAGASVAIVATLLFLGALALRGVRDRLRVPTAPVGVSA</sequence>
<dbReference type="NCBIfam" id="NF040871">
    <property type="entry name" value="AztB"/>
    <property type="match status" value="1"/>
</dbReference>
<keyword evidence="6" id="KW-0813">Transport</keyword>
<dbReference type="Gene3D" id="1.10.3470.10">
    <property type="entry name" value="ABC transporter involved in vitamin B12 uptake, BtuC"/>
    <property type="match status" value="1"/>
</dbReference>
<feature type="transmembrane region" description="Helical" evidence="7">
    <location>
        <begin position="12"/>
        <end position="36"/>
    </location>
</feature>